<dbReference type="Proteomes" id="UP000663827">
    <property type="component" value="Unassembled WGS sequence"/>
</dbReference>
<organism evidence="2 3">
    <name type="scientific">Rhizoctonia solani</name>
    <dbReference type="NCBI Taxonomy" id="456999"/>
    <lineage>
        <taxon>Eukaryota</taxon>
        <taxon>Fungi</taxon>
        <taxon>Dikarya</taxon>
        <taxon>Basidiomycota</taxon>
        <taxon>Agaricomycotina</taxon>
        <taxon>Agaricomycetes</taxon>
        <taxon>Cantharellales</taxon>
        <taxon>Ceratobasidiaceae</taxon>
        <taxon>Rhizoctonia</taxon>
    </lineage>
</organism>
<gene>
    <name evidence="2" type="ORF">RDB_LOCUS53117</name>
</gene>
<dbReference type="SUPFAM" id="SSF54897">
    <property type="entry name" value="Protease propeptides/inhibitors"/>
    <property type="match status" value="1"/>
</dbReference>
<dbReference type="AlphaFoldDB" id="A0A8H3DXJ2"/>
<dbReference type="Pfam" id="PF05922">
    <property type="entry name" value="Inhibitor_I9"/>
    <property type="match status" value="1"/>
</dbReference>
<proteinExistence type="predicted"/>
<reference evidence="2" key="1">
    <citation type="submission" date="2021-01" db="EMBL/GenBank/DDBJ databases">
        <authorList>
            <person name="Kaushik A."/>
        </authorList>
    </citation>
    <scope>NUCLEOTIDE SEQUENCE</scope>
    <source>
        <strain evidence="2">AG5</strain>
    </source>
</reference>
<protein>
    <recommendedName>
        <fullName evidence="1">Inhibitor I9 domain-containing protein</fullName>
    </recommendedName>
</protein>
<name>A0A8H3DXJ2_9AGAM</name>
<evidence type="ECO:0000259" key="1">
    <source>
        <dbReference type="Pfam" id="PF05922"/>
    </source>
</evidence>
<dbReference type="InterPro" id="IPR010259">
    <property type="entry name" value="S8pro/Inhibitor_I9"/>
</dbReference>
<evidence type="ECO:0000313" key="3">
    <source>
        <dbReference type="Proteomes" id="UP000663827"/>
    </source>
</evidence>
<evidence type="ECO:0000313" key="2">
    <source>
        <dbReference type="EMBL" id="CAE7117123.1"/>
    </source>
</evidence>
<feature type="domain" description="Inhibitor I9" evidence="1">
    <location>
        <begin position="20"/>
        <end position="86"/>
    </location>
</feature>
<accession>A0A8H3DXJ2</accession>
<dbReference type="EMBL" id="CAJNJQ010001059">
    <property type="protein sequence ID" value="CAE7117123.1"/>
    <property type="molecule type" value="Genomic_DNA"/>
</dbReference>
<comment type="caution">
    <text evidence="2">The sequence shown here is derived from an EMBL/GenBank/DDBJ whole genome shotgun (WGS) entry which is preliminary data.</text>
</comment>
<sequence>MSSPFTVPILRATRSAIGNRYIVRLKESADMASHLRWLQQQRLKYGDESSKCEVAHTFESIKGYSTILIGPILEDLAKCDDVKSINGNGRLIPAS</sequence>
<dbReference type="InterPro" id="IPR037045">
    <property type="entry name" value="S8pro/Inhibitor_I9_sf"/>
</dbReference>
<dbReference type="Gene3D" id="3.30.70.80">
    <property type="entry name" value="Peptidase S8 propeptide/proteinase inhibitor I9"/>
    <property type="match status" value="1"/>
</dbReference>